<reference evidence="1" key="1">
    <citation type="submission" date="2019-08" db="EMBL/GenBank/DDBJ databases">
        <authorList>
            <person name="Kucharzyk K."/>
            <person name="Murdoch R.W."/>
            <person name="Higgins S."/>
            <person name="Loffler F."/>
        </authorList>
    </citation>
    <scope>NUCLEOTIDE SEQUENCE</scope>
</reference>
<accession>A0A645IV77</accession>
<dbReference type="EMBL" id="VSSQ01122460">
    <property type="protein sequence ID" value="MPN54329.1"/>
    <property type="molecule type" value="Genomic_DNA"/>
</dbReference>
<comment type="caution">
    <text evidence="1">The sequence shown here is derived from an EMBL/GenBank/DDBJ whole genome shotgun (WGS) entry which is preliminary data.</text>
</comment>
<organism evidence="1">
    <name type="scientific">bioreactor metagenome</name>
    <dbReference type="NCBI Taxonomy" id="1076179"/>
    <lineage>
        <taxon>unclassified sequences</taxon>
        <taxon>metagenomes</taxon>
        <taxon>ecological metagenomes</taxon>
    </lineage>
</organism>
<dbReference type="AlphaFoldDB" id="A0A645IV77"/>
<evidence type="ECO:0000313" key="1">
    <source>
        <dbReference type="EMBL" id="MPN54329.1"/>
    </source>
</evidence>
<gene>
    <name evidence="1" type="ORF">SDC9_201999</name>
</gene>
<sequence>MAKFFEVGIEHLFQLLLATGLAEDNFCLRHQVGDRGTDLMGNIS</sequence>
<proteinExistence type="predicted"/>
<protein>
    <submittedName>
        <fullName evidence="1">Uncharacterized protein</fullName>
    </submittedName>
</protein>
<name>A0A645IV77_9ZZZZ</name>